<dbReference type="InterPro" id="IPR010730">
    <property type="entry name" value="HET"/>
</dbReference>
<feature type="non-terminal residue" evidence="2">
    <location>
        <position position="463"/>
    </location>
</feature>
<dbReference type="EMBL" id="JAUIQD010000008">
    <property type="protein sequence ID" value="KAK3341951.1"/>
    <property type="molecule type" value="Genomic_DNA"/>
</dbReference>
<dbReference type="PANTHER" id="PTHR24148">
    <property type="entry name" value="ANKYRIN REPEAT DOMAIN-CONTAINING PROTEIN 39 HOMOLOG-RELATED"/>
    <property type="match status" value="1"/>
</dbReference>
<dbReference type="InterPro" id="IPR052895">
    <property type="entry name" value="HetReg/Transcr_Mod"/>
</dbReference>
<evidence type="ECO:0000259" key="1">
    <source>
        <dbReference type="Pfam" id="PF06985"/>
    </source>
</evidence>
<protein>
    <submittedName>
        <fullName evidence="2">Heterokaryon incompatibility protein-domain-containing protein</fullName>
    </submittedName>
</protein>
<dbReference type="Proteomes" id="UP001275084">
    <property type="component" value="Unassembled WGS sequence"/>
</dbReference>
<reference evidence="2" key="2">
    <citation type="submission" date="2023-06" db="EMBL/GenBank/DDBJ databases">
        <authorList>
            <consortium name="Lawrence Berkeley National Laboratory"/>
            <person name="Haridas S."/>
            <person name="Hensen N."/>
            <person name="Bonometti L."/>
            <person name="Westerberg I."/>
            <person name="Brannstrom I.O."/>
            <person name="Guillou S."/>
            <person name="Cros-Aarteil S."/>
            <person name="Calhoun S."/>
            <person name="Kuo A."/>
            <person name="Mondo S."/>
            <person name="Pangilinan J."/>
            <person name="Riley R."/>
            <person name="Labutti K."/>
            <person name="Andreopoulos B."/>
            <person name="Lipzen A."/>
            <person name="Chen C."/>
            <person name="Yanf M."/>
            <person name="Daum C."/>
            <person name="Ng V."/>
            <person name="Clum A."/>
            <person name="Steindorff A."/>
            <person name="Ohm R."/>
            <person name="Martin F."/>
            <person name="Silar P."/>
            <person name="Natvig D."/>
            <person name="Lalanne C."/>
            <person name="Gautier V."/>
            <person name="Ament-Velasquez S.L."/>
            <person name="Kruys A."/>
            <person name="Hutchinson M.I."/>
            <person name="Powell A.J."/>
            <person name="Barry K."/>
            <person name="Miller A.N."/>
            <person name="Grigoriev I.V."/>
            <person name="Debuchy R."/>
            <person name="Gladieux P."/>
            <person name="Thoren M.H."/>
            <person name="Johannesson H."/>
        </authorList>
    </citation>
    <scope>NUCLEOTIDE SEQUENCE</scope>
    <source>
        <strain evidence="2">CBS 955.72</strain>
    </source>
</reference>
<accession>A0AAJ0M907</accession>
<keyword evidence="3" id="KW-1185">Reference proteome</keyword>
<comment type="caution">
    <text evidence="2">The sequence shown here is derived from an EMBL/GenBank/DDBJ whole genome shotgun (WGS) entry which is preliminary data.</text>
</comment>
<sequence length="463" mass="52152">MNNEIISLCPYLGAPIPLTKTLKYQYSPLLKPGHTRLLRLMPDEQEDAGVQCWLFDYPLHDSGGGMNLYEALSYTWGDTSSYQSISINQRDMRVTPSLYAALLHLRDLYLERFMWVDALCINQGDPNEKGQQVQSMAKIYAKAGRVIVWLGESADGSDQAIEVIRVASAGQPPTPLDKTSQQAILRLLQRPWFQRIWVLQEVAAARHVLIKCGSTEIDGYAFCVGLHALNLPFEAYPDLQSLIPTATYLIRGAPFRPRCVTTRSGRFSLQIRPLRGLVDMYHTRKATDSRDKVYALLGMSSDDGGETTFSADYTASWGQIFRQSVHYFLSEQVSVDTWDDEEIAVIRGKGCILGEVYSVGDATWEDAQTADIVWRNATGYLGSKEKRNSRWTLQSGAKPVEVGDAICFLQGAPRPTVVRQRHDHWAIIRVAVQPPDGQQVAVREDNRSEHSTFPHDILLVWDW</sequence>
<dbReference type="PANTHER" id="PTHR24148:SF78">
    <property type="entry name" value="HETEROKARYON INCOMPATIBILITY DOMAIN-CONTAINING PROTEIN"/>
    <property type="match status" value="1"/>
</dbReference>
<evidence type="ECO:0000313" key="2">
    <source>
        <dbReference type="EMBL" id="KAK3341951.1"/>
    </source>
</evidence>
<reference evidence="2" key="1">
    <citation type="journal article" date="2023" name="Mol. Phylogenet. Evol.">
        <title>Genome-scale phylogeny and comparative genomics of the fungal order Sordariales.</title>
        <authorList>
            <person name="Hensen N."/>
            <person name="Bonometti L."/>
            <person name="Westerberg I."/>
            <person name="Brannstrom I.O."/>
            <person name="Guillou S."/>
            <person name="Cros-Aarteil S."/>
            <person name="Calhoun S."/>
            <person name="Haridas S."/>
            <person name="Kuo A."/>
            <person name="Mondo S."/>
            <person name="Pangilinan J."/>
            <person name="Riley R."/>
            <person name="LaButti K."/>
            <person name="Andreopoulos B."/>
            <person name="Lipzen A."/>
            <person name="Chen C."/>
            <person name="Yan M."/>
            <person name="Daum C."/>
            <person name="Ng V."/>
            <person name="Clum A."/>
            <person name="Steindorff A."/>
            <person name="Ohm R.A."/>
            <person name="Martin F."/>
            <person name="Silar P."/>
            <person name="Natvig D.O."/>
            <person name="Lalanne C."/>
            <person name="Gautier V."/>
            <person name="Ament-Velasquez S.L."/>
            <person name="Kruys A."/>
            <person name="Hutchinson M.I."/>
            <person name="Powell A.J."/>
            <person name="Barry K."/>
            <person name="Miller A.N."/>
            <person name="Grigoriev I.V."/>
            <person name="Debuchy R."/>
            <person name="Gladieux P."/>
            <person name="Hiltunen Thoren M."/>
            <person name="Johannesson H."/>
        </authorList>
    </citation>
    <scope>NUCLEOTIDE SEQUENCE</scope>
    <source>
        <strain evidence="2">CBS 955.72</strain>
    </source>
</reference>
<feature type="domain" description="Heterokaryon incompatibility" evidence="1">
    <location>
        <begin position="69"/>
        <end position="201"/>
    </location>
</feature>
<dbReference type="Pfam" id="PF06985">
    <property type="entry name" value="HET"/>
    <property type="match status" value="1"/>
</dbReference>
<name>A0AAJ0M907_9PEZI</name>
<dbReference type="AlphaFoldDB" id="A0AAJ0M907"/>
<evidence type="ECO:0000313" key="3">
    <source>
        <dbReference type="Proteomes" id="UP001275084"/>
    </source>
</evidence>
<proteinExistence type="predicted"/>
<gene>
    <name evidence="2" type="ORF">B0T25DRAFT_466311</name>
</gene>
<organism evidence="2 3">
    <name type="scientific">Lasiosphaeria hispida</name>
    <dbReference type="NCBI Taxonomy" id="260671"/>
    <lineage>
        <taxon>Eukaryota</taxon>
        <taxon>Fungi</taxon>
        <taxon>Dikarya</taxon>
        <taxon>Ascomycota</taxon>
        <taxon>Pezizomycotina</taxon>
        <taxon>Sordariomycetes</taxon>
        <taxon>Sordariomycetidae</taxon>
        <taxon>Sordariales</taxon>
        <taxon>Lasiosphaeriaceae</taxon>
        <taxon>Lasiosphaeria</taxon>
    </lineage>
</organism>